<keyword evidence="3" id="KW-1185">Reference proteome</keyword>
<sequence length="63" mass="7184">MQQQQNKVFLTLKYPHGSEYSSSFNGSVHKEGSPYAATPPPRPSPLSRDVRPRIDYPPYARNH</sequence>
<feature type="region of interest" description="Disordered" evidence="1">
    <location>
        <begin position="1"/>
        <end position="63"/>
    </location>
</feature>
<reference evidence="2" key="1">
    <citation type="journal article" date="2022" name="Front. Genet.">
        <title>Chromosome-Scale Assembly of the Dendrobium nobile Genome Provides Insights Into the Molecular Mechanism of the Biosynthesis of the Medicinal Active Ingredient of Dendrobium.</title>
        <authorList>
            <person name="Xu Q."/>
            <person name="Niu S.-C."/>
            <person name="Li K.-L."/>
            <person name="Zheng P.-J."/>
            <person name="Zhang X.-J."/>
            <person name="Jia Y."/>
            <person name="Liu Y."/>
            <person name="Niu Y.-X."/>
            <person name="Yu L.-H."/>
            <person name="Chen D.-F."/>
            <person name="Zhang G.-Q."/>
        </authorList>
    </citation>
    <scope>NUCLEOTIDE SEQUENCE</scope>
    <source>
        <tissue evidence="2">Leaf</tissue>
    </source>
</reference>
<proteinExistence type="predicted"/>
<comment type="caution">
    <text evidence="2">The sequence shown here is derived from an EMBL/GenBank/DDBJ whole genome shotgun (WGS) entry which is preliminary data.</text>
</comment>
<dbReference type="AlphaFoldDB" id="A0A8T3B7L4"/>
<evidence type="ECO:0000313" key="3">
    <source>
        <dbReference type="Proteomes" id="UP000829196"/>
    </source>
</evidence>
<organism evidence="2 3">
    <name type="scientific">Dendrobium nobile</name>
    <name type="common">Orchid</name>
    <dbReference type="NCBI Taxonomy" id="94219"/>
    <lineage>
        <taxon>Eukaryota</taxon>
        <taxon>Viridiplantae</taxon>
        <taxon>Streptophyta</taxon>
        <taxon>Embryophyta</taxon>
        <taxon>Tracheophyta</taxon>
        <taxon>Spermatophyta</taxon>
        <taxon>Magnoliopsida</taxon>
        <taxon>Liliopsida</taxon>
        <taxon>Asparagales</taxon>
        <taxon>Orchidaceae</taxon>
        <taxon>Epidendroideae</taxon>
        <taxon>Malaxideae</taxon>
        <taxon>Dendrobiinae</taxon>
        <taxon>Dendrobium</taxon>
    </lineage>
</organism>
<evidence type="ECO:0000313" key="2">
    <source>
        <dbReference type="EMBL" id="KAI0507450.1"/>
    </source>
</evidence>
<gene>
    <name evidence="2" type="ORF">KFK09_013575</name>
</gene>
<name>A0A8T3B7L4_DENNO</name>
<protein>
    <submittedName>
        <fullName evidence="2">Uncharacterized protein</fullName>
    </submittedName>
</protein>
<accession>A0A8T3B7L4</accession>
<dbReference type="Proteomes" id="UP000829196">
    <property type="component" value="Unassembled WGS sequence"/>
</dbReference>
<dbReference type="EMBL" id="JAGYWB010000010">
    <property type="protein sequence ID" value="KAI0507450.1"/>
    <property type="molecule type" value="Genomic_DNA"/>
</dbReference>
<evidence type="ECO:0000256" key="1">
    <source>
        <dbReference type="SAM" id="MobiDB-lite"/>
    </source>
</evidence>